<keyword evidence="4" id="KW-1185">Reference proteome</keyword>
<sequence length="318" mass="34693">MSLLGPDSRYLLRVAVWARLKERPEEGADGGGGRRGLRWAVGLAVAVMVLAVGGFVLFDRARPYLHGTGCEVRTTQGTMPLDLEQAANAATISAVAFRKRLPERAVVIAYATAIQESHIRNLPGGDRDSVGMFQQRPSQGWGTPDKLRDPVQSTSKFFDALVKVKDYLDRDLHDAAQRVQRSADGTAYAQHEPDGKLLAAAFTGREPATARCWFPPDKKTESRRPAAIREMRRAFGSRLKVAGPSPLTQGAPSDPAKWNSVKASTPREGWAVASWAVAHAQAYGLTEVRYAGKHWKSDAGHDGWTEDEDAPKDAVIVQ</sequence>
<evidence type="ECO:0000313" key="3">
    <source>
        <dbReference type="EMBL" id="SNS57811.1"/>
    </source>
</evidence>
<dbReference type="Proteomes" id="UP000198318">
    <property type="component" value="Unassembled WGS sequence"/>
</dbReference>
<organism evidence="3 4">
    <name type="scientific">Actinomadura meyerae</name>
    <dbReference type="NCBI Taxonomy" id="240840"/>
    <lineage>
        <taxon>Bacteria</taxon>
        <taxon>Bacillati</taxon>
        <taxon>Actinomycetota</taxon>
        <taxon>Actinomycetes</taxon>
        <taxon>Streptosporangiales</taxon>
        <taxon>Thermomonosporaceae</taxon>
        <taxon>Actinomadura</taxon>
    </lineage>
</organism>
<dbReference type="EMBL" id="FZOR01000006">
    <property type="protein sequence ID" value="SNS57811.1"/>
    <property type="molecule type" value="Genomic_DNA"/>
</dbReference>
<evidence type="ECO:0000256" key="1">
    <source>
        <dbReference type="SAM" id="MobiDB-lite"/>
    </source>
</evidence>
<name>A0A239FLY1_9ACTN</name>
<keyword evidence="2" id="KW-1133">Transmembrane helix</keyword>
<dbReference type="AlphaFoldDB" id="A0A239FLY1"/>
<keyword evidence="2" id="KW-0812">Transmembrane</keyword>
<accession>A0A239FLY1</accession>
<evidence type="ECO:0000256" key="2">
    <source>
        <dbReference type="SAM" id="Phobius"/>
    </source>
</evidence>
<reference evidence="3 4" key="1">
    <citation type="submission" date="2017-06" db="EMBL/GenBank/DDBJ databases">
        <authorList>
            <person name="Kim H.J."/>
            <person name="Triplett B.A."/>
        </authorList>
    </citation>
    <scope>NUCLEOTIDE SEQUENCE [LARGE SCALE GENOMIC DNA]</scope>
    <source>
        <strain evidence="3 4">DSM 44715</strain>
    </source>
</reference>
<proteinExistence type="predicted"/>
<protein>
    <submittedName>
        <fullName evidence="3">Uncharacterized protein</fullName>
    </submittedName>
</protein>
<feature type="region of interest" description="Disordered" evidence="1">
    <location>
        <begin position="297"/>
        <end position="318"/>
    </location>
</feature>
<gene>
    <name evidence="3" type="ORF">SAMN05443665_100680</name>
</gene>
<evidence type="ECO:0000313" key="4">
    <source>
        <dbReference type="Proteomes" id="UP000198318"/>
    </source>
</evidence>
<feature type="transmembrane region" description="Helical" evidence="2">
    <location>
        <begin position="39"/>
        <end position="58"/>
    </location>
</feature>
<keyword evidence="2" id="KW-0472">Membrane</keyword>
<feature type="region of interest" description="Disordered" evidence="1">
    <location>
        <begin position="241"/>
        <end position="261"/>
    </location>
</feature>